<evidence type="ECO:0000256" key="4">
    <source>
        <dbReference type="ARBA" id="ARBA00006175"/>
    </source>
</evidence>
<comment type="catalytic activity">
    <reaction evidence="14">
        <text>H2O(in) = H2O(out)</text>
        <dbReference type="Rhea" id="RHEA:29667"/>
        <dbReference type="ChEBI" id="CHEBI:15377"/>
    </reaction>
</comment>
<dbReference type="PANTHER" id="PTHR19139">
    <property type="entry name" value="AQUAPORIN TRANSPORTER"/>
    <property type="match status" value="1"/>
</dbReference>
<feature type="compositionally biased region" description="Polar residues" evidence="16">
    <location>
        <begin position="558"/>
        <end position="569"/>
    </location>
</feature>
<evidence type="ECO:0000256" key="5">
    <source>
        <dbReference type="ARBA" id="ARBA00011935"/>
    </source>
</evidence>
<sequence length="1011" mass="114824">MMESAAVSQLFKQLFQHRPCQTCLTRHVRQAPRRLYSSQKQYTSPNYQGRQKEDSKLESNWQQRSTSFPPDKLEEYKRYPQVTSDGLRARKERPRRVRMLMRDFIEDSLYNPQYGYFSKHVVIWTPGEPFDFNQLPDEQSFYREYGQRYNDFEDQLDAKEYNETRQLWHTPTELFRPYYGEAIARHLVANYKLQLYPYHDLLIYEMGAGNGTLMMNILDYIRQTDPEVYARTRFRVIEVSSALASIQGSQLMKNAQAKGHADKVSIINKSIFDWDIYEASPCFFLAMEVFDNFAHDVIRYDPFTEEPLQGSALIDANGDFFEFYSRDIDPVASRFLRVRDAACSDINYAHPLRNSPAMLRKLRSKLPFAPNLSTPEYIPTRLMHFFDILHKYFPAHKLVTSDFHALPDAVEGVNAPVVQTRYQRRMVPVTTPLVHQGFFDILFPTDFAVNEAIYRAITGKLTRVMKHEDFFKRWAYVEDTQTRNGENPLLSCQISSKDPDTVMSQNPYGPTTPLSQKSNRQLGYDPNTPNGTGAPLLRTSPSQETPQPARFVSPSPANPGSRSSTSAGGPSTAVIPRPGTAQTIHPRERSMSQSNTQSYWGPLPRNYNSDSYDLGSRPTFYKRHSYNDYENMGAQFEDSDTQALEPTPRTQAKQASVEPFPTDVQRIPVNADSPLHQLHQVRRAPSDSFRSLRYDTKKRSYRFDNLSDVESEGAGRGVQSGSFYRNGRPSTPVEEILRLPLTWWMNSTAKNHFVAMIGEFVGTTMFLFFAFAGTQVANIQASTTTTTNATNGFSPIVLLYTAVSFGFSLMVNVWIFFRISGGLFNPAVTLAMVMVKSLDYIRGSLLFLAQISGSLLASVLVRALFPTPLNVRTTLSADTSKARGVFIEAILTAELIFTIFMLAKEKHRATYMAPIGIGLSLFIAELVGVFYTGGSLNPARSFGPCAVTGVWDTEHWVYWLGPALGALIAVVFYKFIKILEYEIANPGQDAESEVEVPQSRDAGWKKKDEEA</sequence>
<evidence type="ECO:0000256" key="2">
    <source>
        <dbReference type="ARBA" id="ARBA00004173"/>
    </source>
</evidence>
<dbReference type="InterPro" id="IPR000425">
    <property type="entry name" value="MIP"/>
</dbReference>
<dbReference type="GO" id="GO:0005739">
    <property type="term" value="C:mitochondrion"/>
    <property type="evidence" value="ECO:0007669"/>
    <property type="project" value="UniProtKB-SubCell"/>
</dbReference>
<feature type="non-terminal residue" evidence="18">
    <location>
        <position position="1"/>
    </location>
</feature>
<evidence type="ECO:0000256" key="3">
    <source>
        <dbReference type="ARBA" id="ARBA00005891"/>
    </source>
</evidence>
<reference evidence="18" key="2">
    <citation type="submission" date="2021-08" db="EMBL/GenBank/DDBJ databases">
        <authorList>
            <person name="Gostincar C."/>
            <person name="Sun X."/>
            <person name="Song Z."/>
            <person name="Gunde-Cimerman N."/>
        </authorList>
    </citation>
    <scope>NUCLEOTIDE SEQUENCE</scope>
    <source>
        <strain evidence="18">EXF-9298</strain>
    </source>
</reference>
<dbReference type="AlphaFoldDB" id="A0A9P8G316"/>
<keyword evidence="9 17" id="KW-0812">Transmembrane</keyword>
<feature type="transmembrane region" description="Helical" evidence="17">
    <location>
        <begin position="885"/>
        <end position="903"/>
    </location>
</feature>
<feature type="compositionally biased region" description="Basic and acidic residues" evidence="16">
    <location>
        <begin position="1002"/>
        <end position="1011"/>
    </location>
</feature>
<name>A0A9P8G316_AURME</name>
<keyword evidence="6" id="KW-0813">Transport</keyword>
<keyword evidence="7" id="KW-0489">Methyltransferase</keyword>
<feature type="transmembrane region" description="Helical" evidence="17">
    <location>
        <begin position="956"/>
        <end position="976"/>
    </location>
</feature>
<evidence type="ECO:0000256" key="16">
    <source>
        <dbReference type="SAM" id="MobiDB-lite"/>
    </source>
</evidence>
<feature type="compositionally biased region" description="Polar residues" evidence="16">
    <location>
        <begin position="58"/>
        <end position="68"/>
    </location>
</feature>
<evidence type="ECO:0000256" key="12">
    <source>
        <dbReference type="ARBA" id="ARBA00023128"/>
    </source>
</evidence>
<dbReference type="SUPFAM" id="SSF81338">
    <property type="entry name" value="Aquaporin-like"/>
    <property type="match status" value="1"/>
</dbReference>
<dbReference type="GO" id="GO:0035243">
    <property type="term" value="F:protein-arginine omega-N symmetric methyltransferase activity"/>
    <property type="evidence" value="ECO:0007669"/>
    <property type="project" value="UniProtKB-EC"/>
</dbReference>
<feature type="transmembrane region" description="Helical" evidence="17">
    <location>
        <begin position="813"/>
        <end position="833"/>
    </location>
</feature>
<dbReference type="PRINTS" id="PR00783">
    <property type="entry name" value="MINTRINSICP"/>
</dbReference>
<evidence type="ECO:0000256" key="7">
    <source>
        <dbReference type="ARBA" id="ARBA00022603"/>
    </source>
</evidence>
<feature type="transmembrane region" description="Helical" evidence="17">
    <location>
        <begin position="915"/>
        <end position="936"/>
    </location>
</feature>
<feature type="region of interest" description="Disordered" evidence="16">
    <location>
        <begin position="988"/>
        <end position="1011"/>
    </location>
</feature>
<keyword evidence="11 17" id="KW-1133">Transmembrane helix</keyword>
<feature type="compositionally biased region" description="Polar residues" evidence="16">
    <location>
        <begin position="485"/>
        <end position="531"/>
    </location>
</feature>
<evidence type="ECO:0000256" key="17">
    <source>
        <dbReference type="SAM" id="Phobius"/>
    </source>
</evidence>
<evidence type="ECO:0000256" key="15">
    <source>
        <dbReference type="ARBA" id="ARBA00048612"/>
    </source>
</evidence>
<dbReference type="Gene3D" id="1.20.1080.10">
    <property type="entry name" value="Glycerol uptake facilitator protein"/>
    <property type="match status" value="1"/>
</dbReference>
<feature type="region of interest" description="Disordered" evidence="16">
    <location>
        <begin position="34"/>
        <end position="71"/>
    </location>
</feature>
<feature type="transmembrane region" description="Helical" evidence="17">
    <location>
        <begin position="845"/>
        <end position="865"/>
    </location>
</feature>
<dbReference type="Proteomes" id="UP000729357">
    <property type="component" value="Unassembled WGS sequence"/>
</dbReference>
<dbReference type="GO" id="GO:0005886">
    <property type="term" value="C:plasma membrane"/>
    <property type="evidence" value="ECO:0007669"/>
    <property type="project" value="TreeGrafter"/>
</dbReference>
<feature type="transmembrane region" description="Helical" evidence="17">
    <location>
        <begin position="753"/>
        <end position="777"/>
    </location>
</feature>
<keyword evidence="13 17" id="KW-0472">Membrane</keyword>
<comment type="catalytic activity">
    <reaction evidence="15">
        <text>L-arginyl-[protein] + 2 S-adenosyl-L-methionine = N(omega),N(omega)'-dimethyl-L-arginyl-[protein] + 2 S-adenosyl-L-homocysteine + 2 H(+)</text>
        <dbReference type="Rhea" id="RHEA:48108"/>
        <dbReference type="Rhea" id="RHEA-COMP:10532"/>
        <dbReference type="Rhea" id="RHEA-COMP:11992"/>
        <dbReference type="ChEBI" id="CHEBI:15378"/>
        <dbReference type="ChEBI" id="CHEBI:29965"/>
        <dbReference type="ChEBI" id="CHEBI:57856"/>
        <dbReference type="ChEBI" id="CHEBI:59789"/>
        <dbReference type="ChEBI" id="CHEBI:88221"/>
        <dbReference type="EC" id="2.1.1.320"/>
    </reaction>
</comment>
<reference evidence="18" key="1">
    <citation type="journal article" date="2021" name="J Fungi (Basel)">
        <title>Virulence traits and population genomics of the black yeast Aureobasidium melanogenum.</title>
        <authorList>
            <person name="Cernosa A."/>
            <person name="Sun X."/>
            <person name="Gostincar C."/>
            <person name="Fang C."/>
            <person name="Gunde-Cimerman N."/>
            <person name="Song Z."/>
        </authorList>
    </citation>
    <scope>NUCLEOTIDE SEQUENCE</scope>
    <source>
        <strain evidence="18">EXF-9298</strain>
    </source>
</reference>
<dbReference type="Pfam" id="PF00230">
    <property type="entry name" value="MIP"/>
    <property type="match status" value="1"/>
</dbReference>
<evidence type="ECO:0000256" key="9">
    <source>
        <dbReference type="ARBA" id="ARBA00022692"/>
    </source>
</evidence>
<dbReference type="GO" id="GO:0032259">
    <property type="term" value="P:methylation"/>
    <property type="evidence" value="ECO:0007669"/>
    <property type="project" value="UniProtKB-KW"/>
</dbReference>
<keyword evidence="19" id="KW-1185">Reference proteome</keyword>
<dbReference type="Gene3D" id="3.40.50.12710">
    <property type="match status" value="1"/>
</dbReference>
<comment type="similarity">
    <text evidence="4">Belongs to the MIP/aquaporin (TC 1.A.8) family.</text>
</comment>
<accession>A0A9P8G316</accession>
<dbReference type="GO" id="GO:0015250">
    <property type="term" value="F:water channel activity"/>
    <property type="evidence" value="ECO:0007669"/>
    <property type="project" value="TreeGrafter"/>
</dbReference>
<organism evidence="18 19">
    <name type="scientific">Aureobasidium melanogenum</name>
    <name type="common">Aureobasidium pullulans var. melanogenum</name>
    <dbReference type="NCBI Taxonomy" id="46634"/>
    <lineage>
        <taxon>Eukaryota</taxon>
        <taxon>Fungi</taxon>
        <taxon>Dikarya</taxon>
        <taxon>Ascomycota</taxon>
        <taxon>Pezizomycotina</taxon>
        <taxon>Dothideomycetes</taxon>
        <taxon>Dothideomycetidae</taxon>
        <taxon>Dothideales</taxon>
        <taxon>Saccotheciaceae</taxon>
        <taxon>Aureobasidium</taxon>
    </lineage>
</organism>
<keyword evidence="8" id="KW-0808">Transferase</keyword>
<evidence type="ECO:0000256" key="1">
    <source>
        <dbReference type="ARBA" id="ARBA00004141"/>
    </source>
</evidence>
<evidence type="ECO:0000256" key="6">
    <source>
        <dbReference type="ARBA" id="ARBA00022448"/>
    </source>
</evidence>
<evidence type="ECO:0000256" key="14">
    <source>
        <dbReference type="ARBA" id="ARBA00034651"/>
    </source>
</evidence>
<dbReference type="PANTHER" id="PTHR19139:SF283">
    <property type="entry name" value="AQUAPORIN"/>
    <property type="match status" value="1"/>
</dbReference>
<dbReference type="FunFam" id="3.40.50.12710:FF:000002">
    <property type="entry name" value="Protein arginine methyltransferase NDUFAF7"/>
    <property type="match status" value="1"/>
</dbReference>
<evidence type="ECO:0000256" key="8">
    <source>
        <dbReference type="ARBA" id="ARBA00022679"/>
    </source>
</evidence>
<feature type="compositionally biased region" description="Polar residues" evidence="16">
    <location>
        <begin position="36"/>
        <end position="49"/>
    </location>
</feature>
<dbReference type="EC" id="2.1.1.320" evidence="5"/>
<dbReference type="InterPro" id="IPR038375">
    <property type="entry name" value="NDUFAF7_sf"/>
</dbReference>
<evidence type="ECO:0000256" key="11">
    <source>
        <dbReference type="ARBA" id="ARBA00022989"/>
    </source>
</evidence>
<proteinExistence type="inferred from homology"/>
<dbReference type="InterPro" id="IPR023271">
    <property type="entry name" value="Aquaporin-like"/>
</dbReference>
<dbReference type="InterPro" id="IPR003788">
    <property type="entry name" value="NDUFAF7"/>
</dbReference>
<dbReference type="EMBL" id="JAHFXS010000023">
    <property type="protein sequence ID" value="KAG9990639.1"/>
    <property type="molecule type" value="Genomic_DNA"/>
</dbReference>
<feature type="transmembrane region" description="Helical" evidence="17">
    <location>
        <begin position="789"/>
        <end position="807"/>
    </location>
</feature>
<comment type="caution">
    <text evidence="18">The sequence shown here is derived from an EMBL/GenBank/DDBJ whole genome shotgun (WGS) entry which is preliminary data.</text>
</comment>
<evidence type="ECO:0000256" key="13">
    <source>
        <dbReference type="ARBA" id="ARBA00023136"/>
    </source>
</evidence>
<dbReference type="SUPFAM" id="SSF53335">
    <property type="entry name" value="S-adenosyl-L-methionine-dependent methyltransferases"/>
    <property type="match status" value="1"/>
</dbReference>
<comment type="similarity">
    <text evidence="3">Belongs to the NDUFAF7 family.</text>
</comment>
<evidence type="ECO:0000313" key="18">
    <source>
        <dbReference type="EMBL" id="KAG9990639.1"/>
    </source>
</evidence>
<keyword evidence="12" id="KW-0496">Mitochondrion</keyword>
<evidence type="ECO:0000313" key="19">
    <source>
        <dbReference type="Proteomes" id="UP000729357"/>
    </source>
</evidence>
<keyword evidence="10" id="KW-0677">Repeat</keyword>
<feature type="region of interest" description="Disordered" evidence="16">
    <location>
        <begin position="485"/>
        <end position="603"/>
    </location>
</feature>
<protein>
    <recommendedName>
        <fullName evidence="5">type II protein arginine methyltransferase</fullName>
        <ecNumber evidence="5">2.1.1.320</ecNumber>
    </recommendedName>
</protein>
<dbReference type="Pfam" id="PF02636">
    <property type="entry name" value="Methyltransf_28"/>
    <property type="match status" value="1"/>
</dbReference>
<dbReference type="FunFam" id="1.20.1080.10:FF:000014">
    <property type="entry name" value="Aquaporin 1"/>
    <property type="match status" value="1"/>
</dbReference>
<evidence type="ECO:0000256" key="10">
    <source>
        <dbReference type="ARBA" id="ARBA00022737"/>
    </source>
</evidence>
<gene>
    <name evidence="18" type="ORF">KCU98_g996</name>
</gene>
<comment type="subcellular location">
    <subcellularLocation>
        <location evidence="1">Membrane</location>
        <topology evidence="1">Multi-pass membrane protein</topology>
    </subcellularLocation>
    <subcellularLocation>
        <location evidence="2">Mitochondrion</location>
    </subcellularLocation>
</comment>
<dbReference type="InterPro" id="IPR034294">
    <property type="entry name" value="Aquaporin_transptr"/>
</dbReference>
<dbReference type="InterPro" id="IPR029063">
    <property type="entry name" value="SAM-dependent_MTases_sf"/>
</dbReference>